<dbReference type="EMBL" id="JACBZF010000005">
    <property type="protein sequence ID" value="NYH96333.1"/>
    <property type="molecule type" value="Genomic_DNA"/>
</dbReference>
<dbReference type="PANTHER" id="PTHR46566:SF2">
    <property type="entry name" value="ATP-DEPENDENT 6-PHOSPHOFRUCTOKINASE ISOZYME 2"/>
    <property type="match status" value="1"/>
</dbReference>
<keyword evidence="3" id="KW-0547">Nucleotide-binding</keyword>
<protein>
    <recommendedName>
        <fullName evidence="6">Phosphofructokinase</fullName>
    </recommendedName>
</protein>
<dbReference type="SUPFAM" id="SSF53613">
    <property type="entry name" value="Ribokinase-like"/>
    <property type="match status" value="1"/>
</dbReference>
<reference evidence="8 9" key="1">
    <citation type="submission" date="2020-07" db="EMBL/GenBank/DDBJ databases">
        <title>Genomic Encyclopedia of Type Strains, Phase IV (KMG-IV): sequencing the most valuable type-strain genomes for metagenomic binning, comparative biology and taxonomic classification.</title>
        <authorList>
            <person name="Goeker M."/>
        </authorList>
    </citation>
    <scope>NUCLEOTIDE SEQUENCE [LARGE SCALE GENOMIC DNA]</scope>
    <source>
        <strain evidence="8 9">DSM 29043</strain>
    </source>
</reference>
<evidence type="ECO:0000313" key="9">
    <source>
        <dbReference type="Proteomes" id="UP000522081"/>
    </source>
</evidence>
<comment type="similarity">
    <text evidence="1 6">Belongs to the carbohydrate kinase PfkB family.</text>
</comment>
<dbReference type="GO" id="GO:0003872">
    <property type="term" value="F:6-phosphofructokinase activity"/>
    <property type="evidence" value="ECO:0007669"/>
    <property type="project" value="TreeGrafter"/>
</dbReference>
<dbReference type="GO" id="GO:0005524">
    <property type="term" value="F:ATP binding"/>
    <property type="evidence" value="ECO:0007669"/>
    <property type="project" value="UniProtKB-KW"/>
</dbReference>
<dbReference type="Proteomes" id="UP000522081">
    <property type="component" value="Unassembled WGS sequence"/>
</dbReference>
<keyword evidence="4 8" id="KW-0418">Kinase</keyword>
<dbReference type="PIRSF" id="PIRSF000535">
    <property type="entry name" value="1PFK/6PFK/LacC"/>
    <property type="match status" value="1"/>
</dbReference>
<accession>A0A7Z0BVJ4</accession>
<dbReference type="PANTHER" id="PTHR46566">
    <property type="entry name" value="1-PHOSPHOFRUCTOKINASE-RELATED"/>
    <property type="match status" value="1"/>
</dbReference>
<organism evidence="8 9">
    <name type="scientific">Novosphingobium marinum</name>
    <dbReference type="NCBI Taxonomy" id="1514948"/>
    <lineage>
        <taxon>Bacteria</taxon>
        <taxon>Pseudomonadati</taxon>
        <taxon>Pseudomonadota</taxon>
        <taxon>Alphaproteobacteria</taxon>
        <taxon>Sphingomonadales</taxon>
        <taxon>Sphingomonadaceae</taxon>
        <taxon>Novosphingobium</taxon>
    </lineage>
</organism>
<evidence type="ECO:0000256" key="1">
    <source>
        <dbReference type="ARBA" id="ARBA00010688"/>
    </source>
</evidence>
<dbReference type="Pfam" id="PF00294">
    <property type="entry name" value="PfkB"/>
    <property type="match status" value="1"/>
</dbReference>
<evidence type="ECO:0000259" key="7">
    <source>
        <dbReference type="Pfam" id="PF00294"/>
    </source>
</evidence>
<dbReference type="InterPro" id="IPR029056">
    <property type="entry name" value="Ribokinase-like"/>
</dbReference>
<evidence type="ECO:0000256" key="3">
    <source>
        <dbReference type="ARBA" id="ARBA00022741"/>
    </source>
</evidence>
<dbReference type="AlphaFoldDB" id="A0A7Z0BVJ4"/>
<dbReference type="InterPro" id="IPR011611">
    <property type="entry name" value="PfkB_dom"/>
</dbReference>
<dbReference type="GO" id="GO:0005829">
    <property type="term" value="C:cytosol"/>
    <property type="evidence" value="ECO:0007669"/>
    <property type="project" value="TreeGrafter"/>
</dbReference>
<keyword evidence="9" id="KW-1185">Reference proteome</keyword>
<dbReference type="CDD" id="cd01164">
    <property type="entry name" value="FruK_PfkB_like"/>
    <property type="match status" value="1"/>
</dbReference>
<name>A0A7Z0BVJ4_9SPHN</name>
<dbReference type="Gene3D" id="3.40.1190.20">
    <property type="match status" value="1"/>
</dbReference>
<dbReference type="InterPro" id="IPR002173">
    <property type="entry name" value="Carboh/pur_kinase_PfkB_CS"/>
</dbReference>
<proteinExistence type="inferred from homology"/>
<evidence type="ECO:0000256" key="5">
    <source>
        <dbReference type="ARBA" id="ARBA00022840"/>
    </source>
</evidence>
<keyword evidence="5" id="KW-0067">ATP-binding</keyword>
<dbReference type="NCBIfam" id="TIGR03168">
    <property type="entry name" value="1-PFK"/>
    <property type="match status" value="1"/>
</dbReference>
<evidence type="ECO:0000256" key="4">
    <source>
        <dbReference type="ARBA" id="ARBA00022777"/>
    </source>
</evidence>
<evidence type="ECO:0000256" key="6">
    <source>
        <dbReference type="PIRNR" id="PIRNR000535"/>
    </source>
</evidence>
<dbReference type="PROSITE" id="PS00583">
    <property type="entry name" value="PFKB_KINASES_1"/>
    <property type="match status" value="1"/>
</dbReference>
<dbReference type="RefSeq" id="WP_179408182.1">
    <property type="nucleotide sequence ID" value="NZ_BMGF01000005.1"/>
</dbReference>
<dbReference type="InterPro" id="IPR017583">
    <property type="entry name" value="Tagatose/fructose_Pkinase"/>
</dbReference>
<keyword evidence="2 6" id="KW-0808">Transferase</keyword>
<sequence>MKTIATLTMNPTIDLSYEVDEVRHTHKMRGHAERHAPGGGGINVARVFVRLGGHARCFYLSGGATGVALDGLLDLHQLVRNRIAITGETRIATNVFERASGKEYRFVPPGPVVTEAECAQCLDLLETVQCDYLVASGSLPPGVPAGFYAQLASRLRPRGIEVVLDTSGPALGAALAGGGFALVKPSQGELEKLVGRPLATVADVGAAAMAIVDAGGARLVAVTMGHEGAVLAGPDGTLYLPAIPVEAKSAVGAGDSFLAAMVHRLASGSNAEEAFRFGMAGGTAAVLTPGTDLARPADMERLYRQIAGD</sequence>
<comment type="caution">
    <text evidence="8">The sequence shown here is derived from an EMBL/GenBank/DDBJ whole genome shotgun (WGS) entry which is preliminary data.</text>
</comment>
<evidence type="ECO:0000256" key="2">
    <source>
        <dbReference type="ARBA" id="ARBA00022679"/>
    </source>
</evidence>
<feature type="domain" description="Carbohydrate kinase PfkB" evidence="7">
    <location>
        <begin position="13"/>
        <end position="295"/>
    </location>
</feature>
<evidence type="ECO:0000313" key="8">
    <source>
        <dbReference type="EMBL" id="NYH96333.1"/>
    </source>
</evidence>
<gene>
    <name evidence="8" type="ORF">FHS75_002672</name>
</gene>